<sequence>MLRYDCYPSSRTVPPVRHGLSPSGCRHSCRCHTRLCRRCRGQARRMRRASPARCACVSLAASRPDSP</sequence>
<reference evidence="1" key="1">
    <citation type="journal article" date="2012" name="PLoS ONE">
        <title>Gene sets for utilization of primary and secondary nutrition supplies in the distal gut of endangered iberian lynx.</title>
        <authorList>
            <person name="Alcaide M."/>
            <person name="Messina E."/>
            <person name="Richter M."/>
            <person name="Bargiela R."/>
            <person name="Peplies J."/>
            <person name="Huws S.A."/>
            <person name="Newbold C.J."/>
            <person name="Golyshin P.N."/>
            <person name="Simon M.A."/>
            <person name="Lopez G."/>
            <person name="Yakimov M.M."/>
            <person name="Ferrer M."/>
        </authorList>
    </citation>
    <scope>NUCLEOTIDE SEQUENCE</scope>
</reference>
<accession>J9GKA7</accession>
<evidence type="ECO:0000313" key="1">
    <source>
        <dbReference type="EMBL" id="EJX07754.1"/>
    </source>
</evidence>
<dbReference type="EMBL" id="AMCI01000796">
    <property type="protein sequence ID" value="EJX07754.1"/>
    <property type="molecule type" value="Genomic_DNA"/>
</dbReference>
<name>J9GKA7_9ZZZZ</name>
<comment type="caution">
    <text evidence="1">The sequence shown here is derived from an EMBL/GenBank/DDBJ whole genome shotgun (WGS) entry which is preliminary data.</text>
</comment>
<gene>
    <name evidence="1" type="ORF">EVA_04131</name>
</gene>
<organism evidence="1">
    <name type="scientific">gut metagenome</name>
    <dbReference type="NCBI Taxonomy" id="749906"/>
    <lineage>
        <taxon>unclassified sequences</taxon>
        <taxon>metagenomes</taxon>
        <taxon>organismal metagenomes</taxon>
    </lineage>
</organism>
<dbReference type="AlphaFoldDB" id="J9GKA7"/>
<protein>
    <submittedName>
        <fullName evidence="1">Uncharacterized protein</fullName>
    </submittedName>
</protein>
<proteinExistence type="predicted"/>